<evidence type="ECO:0000256" key="6">
    <source>
        <dbReference type="ARBA" id="ARBA00022833"/>
    </source>
</evidence>
<keyword evidence="6" id="KW-0862">Zinc</keyword>
<evidence type="ECO:0000256" key="2">
    <source>
        <dbReference type="ARBA" id="ARBA00004481"/>
    </source>
</evidence>
<evidence type="ECO:0000256" key="7">
    <source>
        <dbReference type="ARBA" id="ARBA00023136"/>
    </source>
</evidence>
<reference evidence="11" key="1">
    <citation type="submission" date="2022-06" db="EMBL/GenBank/DDBJ databases">
        <authorList>
            <person name="Berger JAMES D."/>
            <person name="Berger JAMES D."/>
        </authorList>
    </citation>
    <scope>NUCLEOTIDE SEQUENCE [LARGE SCALE GENOMIC DNA]</scope>
</reference>
<dbReference type="GO" id="GO:0005634">
    <property type="term" value="C:nucleus"/>
    <property type="evidence" value="ECO:0007669"/>
    <property type="project" value="TreeGrafter"/>
</dbReference>
<organism evidence="11 12">
    <name type="scientific">Trichobilharzia regenti</name>
    <name type="common">Nasal bird schistosome</name>
    <dbReference type="NCBI Taxonomy" id="157069"/>
    <lineage>
        <taxon>Eukaryota</taxon>
        <taxon>Metazoa</taxon>
        <taxon>Spiralia</taxon>
        <taxon>Lophotrochozoa</taxon>
        <taxon>Platyhelminthes</taxon>
        <taxon>Trematoda</taxon>
        <taxon>Digenea</taxon>
        <taxon>Strigeidida</taxon>
        <taxon>Schistosomatoidea</taxon>
        <taxon>Schistosomatidae</taxon>
        <taxon>Trichobilharzia</taxon>
    </lineage>
</organism>
<evidence type="ECO:0000256" key="9">
    <source>
        <dbReference type="SAM" id="Phobius"/>
    </source>
</evidence>
<dbReference type="PROSITE" id="PS51837">
    <property type="entry name" value="LITAF"/>
    <property type="match status" value="1"/>
</dbReference>
<feature type="compositionally biased region" description="Low complexity" evidence="8">
    <location>
        <begin position="97"/>
        <end position="113"/>
    </location>
</feature>
<keyword evidence="7 9" id="KW-0472">Membrane</keyword>
<feature type="transmembrane region" description="Helical" evidence="9">
    <location>
        <begin position="181"/>
        <end position="206"/>
    </location>
</feature>
<evidence type="ECO:0000256" key="5">
    <source>
        <dbReference type="ARBA" id="ARBA00022723"/>
    </source>
</evidence>
<dbReference type="PANTHER" id="PTHR23292">
    <property type="entry name" value="LIPOPOLYSACCHARIDE-INDUCED TUMOR NECROSIS FACTOR-ALPHA FACTOR"/>
    <property type="match status" value="1"/>
</dbReference>
<dbReference type="GO" id="GO:0008270">
    <property type="term" value="F:zinc ion binding"/>
    <property type="evidence" value="ECO:0007669"/>
    <property type="project" value="TreeGrafter"/>
</dbReference>
<protein>
    <submittedName>
        <fullName evidence="12">LITAF domain-containing protein</fullName>
    </submittedName>
</protein>
<keyword evidence="11" id="KW-1185">Reference proteome</keyword>
<keyword evidence="5" id="KW-0479">Metal-binding</keyword>
<keyword evidence="9" id="KW-0812">Transmembrane</keyword>
<feature type="region of interest" description="Disordered" evidence="8">
    <location>
        <begin position="59"/>
        <end position="135"/>
    </location>
</feature>
<dbReference type="InterPro" id="IPR037519">
    <property type="entry name" value="LITAF_fam"/>
</dbReference>
<dbReference type="PANTHER" id="PTHR23292:SF45">
    <property type="entry name" value="LIPOPOLYSACCHARIDE-INDUCED TUMOR NECROSIS FACTOR-ALPHA FACTOR HOMOLOG"/>
    <property type="match status" value="1"/>
</dbReference>
<comment type="subcellular location">
    <subcellularLocation>
        <location evidence="2">Endosome membrane</location>
        <topology evidence="2">Peripheral membrane protein</topology>
    </subcellularLocation>
    <subcellularLocation>
        <location evidence="1">Late endosome membrane</location>
    </subcellularLocation>
    <subcellularLocation>
        <location evidence="3">Lysosome membrane</location>
        <topology evidence="3">Peripheral membrane protein</topology>
        <orientation evidence="3">Cytoplasmic side</orientation>
    </subcellularLocation>
</comment>
<evidence type="ECO:0000256" key="1">
    <source>
        <dbReference type="ARBA" id="ARBA00004414"/>
    </source>
</evidence>
<reference evidence="12" key="2">
    <citation type="submission" date="2023-11" db="UniProtKB">
        <authorList>
            <consortium name="WormBaseParasite"/>
        </authorList>
    </citation>
    <scope>IDENTIFICATION</scope>
</reference>
<evidence type="ECO:0000256" key="3">
    <source>
        <dbReference type="ARBA" id="ARBA00004630"/>
    </source>
</evidence>
<dbReference type="WBParaSite" id="TREG1_17480.3">
    <property type="protein sequence ID" value="TREG1_17480.3"/>
    <property type="gene ID" value="TREG1_17480"/>
</dbReference>
<dbReference type="GO" id="GO:0098560">
    <property type="term" value="C:cytoplasmic side of late endosome membrane"/>
    <property type="evidence" value="ECO:0007669"/>
    <property type="project" value="TreeGrafter"/>
</dbReference>
<dbReference type="InterPro" id="IPR006629">
    <property type="entry name" value="LITAF"/>
</dbReference>
<feature type="compositionally biased region" description="Pro residues" evidence="8">
    <location>
        <begin position="114"/>
        <end position="125"/>
    </location>
</feature>
<dbReference type="AlphaFoldDB" id="A0AA85JG04"/>
<feature type="domain" description="LITAF" evidence="10">
    <location>
        <begin position="143"/>
        <end position="228"/>
    </location>
</feature>
<dbReference type="SMART" id="SM00714">
    <property type="entry name" value="LITAF"/>
    <property type="match status" value="1"/>
</dbReference>
<dbReference type="Pfam" id="PF10601">
    <property type="entry name" value="zf-LITAF-like"/>
    <property type="match status" value="1"/>
</dbReference>
<sequence>MVTKKHRGGVPIYGPSRSSQASTSRPIRPTTKSECYYCNRFGKRARKCGHNDVSSFKRFSTGSLSTQQNRNVGSSSTQAPLPSAPSQRLAPPPPPTTTTMPTRVASSLSQSSPPFSPPSPPPPYQGPAGYAHPPPTYEESELPQVIVTQPPATIFKWNPVGIVCPYCHNSVVTKTRSEAGLLAWLLCGVLCLMGLWVLCCLIPFYLESTQDVVHICPLCKSQVGYYKPL</sequence>
<accession>A0AA85JG04</accession>
<dbReference type="Proteomes" id="UP000050795">
    <property type="component" value="Unassembled WGS sequence"/>
</dbReference>
<evidence type="ECO:0000259" key="10">
    <source>
        <dbReference type="PROSITE" id="PS51837"/>
    </source>
</evidence>
<feature type="compositionally biased region" description="Polar residues" evidence="8">
    <location>
        <begin position="16"/>
        <end position="30"/>
    </location>
</feature>
<evidence type="ECO:0000256" key="8">
    <source>
        <dbReference type="SAM" id="MobiDB-lite"/>
    </source>
</evidence>
<dbReference type="GO" id="GO:0098574">
    <property type="term" value="C:cytoplasmic side of lysosomal membrane"/>
    <property type="evidence" value="ECO:0007669"/>
    <property type="project" value="TreeGrafter"/>
</dbReference>
<feature type="region of interest" description="Disordered" evidence="8">
    <location>
        <begin position="1"/>
        <end position="30"/>
    </location>
</feature>
<comment type="similarity">
    <text evidence="4">Belongs to the CDIP1/LITAF family.</text>
</comment>
<evidence type="ECO:0000313" key="11">
    <source>
        <dbReference type="Proteomes" id="UP000050795"/>
    </source>
</evidence>
<evidence type="ECO:0000313" key="12">
    <source>
        <dbReference type="WBParaSite" id="TREG1_17480.3"/>
    </source>
</evidence>
<feature type="compositionally biased region" description="Low complexity" evidence="8">
    <location>
        <begin position="79"/>
        <end position="89"/>
    </location>
</feature>
<name>A0AA85JG04_TRIRE</name>
<evidence type="ECO:0000256" key="4">
    <source>
        <dbReference type="ARBA" id="ARBA00005975"/>
    </source>
</evidence>
<proteinExistence type="inferred from homology"/>
<feature type="compositionally biased region" description="Polar residues" evidence="8">
    <location>
        <begin position="59"/>
        <end position="78"/>
    </location>
</feature>
<keyword evidence="9" id="KW-1133">Transmembrane helix</keyword>